<proteinExistence type="predicted"/>
<feature type="region of interest" description="Disordered" evidence="1">
    <location>
        <begin position="1"/>
        <end position="29"/>
    </location>
</feature>
<evidence type="ECO:0000313" key="3">
    <source>
        <dbReference type="Proteomes" id="UP000634136"/>
    </source>
</evidence>
<dbReference type="Proteomes" id="UP000634136">
    <property type="component" value="Unassembled WGS sequence"/>
</dbReference>
<dbReference type="AlphaFoldDB" id="A0A835CM07"/>
<reference evidence="2" key="1">
    <citation type="submission" date="2020-09" db="EMBL/GenBank/DDBJ databases">
        <title>Genome-Enabled Discovery of Anthraquinone Biosynthesis in Senna tora.</title>
        <authorList>
            <person name="Kang S.-H."/>
            <person name="Pandey R.P."/>
            <person name="Lee C.-M."/>
            <person name="Sim J.-S."/>
            <person name="Jeong J.-T."/>
            <person name="Choi B.-S."/>
            <person name="Jung M."/>
            <person name="Ginzburg D."/>
            <person name="Zhao K."/>
            <person name="Won S.Y."/>
            <person name="Oh T.-J."/>
            <person name="Yu Y."/>
            <person name="Kim N.-H."/>
            <person name="Lee O.R."/>
            <person name="Lee T.-H."/>
            <person name="Bashyal P."/>
            <person name="Kim T.-S."/>
            <person name="Lee W.-H."/>
            <person name="Kawkins C."/>
            <person name="Kim C.-K."/>
            <person name="Kim J.S."/>
            <person name="Ahn B.O."/>
            <person name="Rhee S.Y."/>
            <person name="Sohng J.K."/>
        </authorList>
    </citation>
    <scope>NUCLEOTIDE SEQUENCE</scope>
    <source>
        <tissue evidence="2">Leaf</tissue>
    </source>
</reference>
<name>A0A835CM07_9FABA</name>
<organism evidence="2 3">
    <name type="scientific">Senna tora</name>
    <dbReference type="NCBI Taxonomy" id="362788"/>
    <lineage>
        <taxon>Eukaryota</taxon>
        <taxon>Viridiplantae</taxon>
        <taxon>Streptophyta</taxon>
        <taxon>Embryophyta</taxon>
        <taxon>Tracheophyta</taxon>
        <taxon>Spermatophyta</taxon>
        <taxon>Magnoliopsida</taxon>
        <taxon>eudicotyledons</taxon>
        <taxon>Gunneridae</taxon>
        <taxon>Pentapetalae</taxon>
        <taxon>rosids</taxon>
        <taxon>fabids</taxon>
        <taxon>Fabales</taxon>
        <taxon>Fabaceae</taxon>
        <taxon>Caesalpinioideae</taxon>
        <taxon>Cassia clade</taxon>
        <taxon>Senna</taxon>
    </lineage>
</organism>
<protein>
    <submittedName>
        <fullName evidence="2">Putative ribonuclease H protein</fullName>
    </submittedName>
</protein>
<gene>
    <name evidence="2" type="ORF">G2W53_000837</name>
</gene>
<dbReference type="EMBL" id="JAAIUW010000001">
    <property type="protein sequence ID" value="KAF7843932.1"/>
    <property type="molecule type" value="Genomic_DNA"/>
</dbReference>
<feature type="compositionally biased region" description="Basic and acidic residues" evidence="1">
    <location>
        <begin position="1"/>
        <end position="25"/>
    </location>
</feature>
<evidence type="ECO:0000313" key="2">
    <source>
        <dbReference type="EMBL" id="KAF7843932.1"/>
    </source>
</evidence>
<keyword evidence="3" id="KW-1185">Reference proteome</keyword>
<comment type="caution">
    <text evidence="2">The sequence shown here is derived from an EMBL/GenBank/DDBJ whole genome shotgun (WGS) entry which is preliminary data.</text>
</comment>
<sequence length="161" mass="17983">MGEGGGGKKKDTRPTKLHPEQDHQGLPEPYSTLMRRLEEGTGSSMHEASHRSHVVRHSISFAVCVFQDNNPIKLKQLVDSIDNRSQHVLICATILDKAGSIHGVKFYDKKNTFKSCATSNPVNMPHNSANKAKPLLPIFFTKPEIHSPFLFLNTPLVFRLV</sequence>
<accession>A0A835CM07</accession>
<evidence type="ECO:0000256" key="1">
    <source>
        <dbReference type="SAM" id="MobiDB-lite"/>
    </source>
</evidence>